<dbReference type="Pfam" id="PF01588">
    <property type="entry name" value="tRNA_bind"/>
    <property type="match status" value="1"/>
</dbReference>
<dbReference type="InterPro" id="IPR012340">
    <property type="entry name" value="NA-bd_OB-fold"/>
</dbReference>
<dbReference type="Proteomes" id="UP000655759">
    <property type="component" value="Unassembled WGS sequence"/>
</dbReference>
<protein>
    <submittedName>
        <fullName evidence="4">Putative tRNA binding domain protein (Modular protein)</fullName>
    </submittedName>
</protein>
<dbReference type="PANTHER" id="PTHR11586:SF37">
    <property type="entry name" value="TRNA-BINDING DOMAIN-CONTAINING PROTEIN"/>
    <property type="match status" value="1"/>
</dbReference>
<reference evidence="4" key="1">
    <citation type="submission" date="2021-02" db="EMBL/GenBank/DDBJ databases">
        <authorList>
            <person name="Han P."/>
        </authorList>
    </citation>
    <scope>NUCLEOTIDE SEQUENCE</scope>
    <source>
        <strain evidence="4">Candidatus Nitrosotenuis uzonensis 5A</strain>
    </source>
</reference>
<dbReference type="GO" id="GO:0006431">
    <property type="term" value="P:methionyl-tRNA aminoacylation"/>
    <property type="evidence" value="ECO:0007669"/>
    <property type="project" value="InterPro"/>
</dbReference>
<sequence>MDCAYIVDLVLNILHKLPFLGNDFNEPKIFDSMSITYDDFAKLDIRVAKIISTERIPGKTKIIKGVIDLGDQSRSLIIGGAQYFTPEELVGKTVIAITNLEPKTVGGVESNAMLLAADLNDKPYWLTVDSDVPAGTKIK</sequence>
<dbReference type="GO" id="GO:0000049">
    <property type="term" value="F:tRNA binding"/>
    <property type="evidence" value="ECO:0007669"/>
    <property type="project" value="UniProtKB-KW"/>
</dbReference>
<evidence type="ECO:0000256" key="2">
    <source>
        <dbReference type="ARBA" id="ARBA00022884"/>
    </source>
</evidence>
<dbReference type="AlphaFoldDB" id="A0A812F478"/>
<dbReference type="EMBL" id="CAJNAQ010000005">
    <property type="protein sequence ID" value="CAE6501865.1"/>
    <property type="molecule type" value="Genomic_DNA"/>
</dbReference>
<feature type="domain" description="TRNA-binding" evidence="3">
    <location>
        <begin position="39"/>
        <end position="139"/>
    </location>
</feature>
<dbReference type="InterPro" id="IPR051270">
    <property type="entry name" value="Tyrosine-tRNA_ligase_regulator"/>
</dbReference>
<proteinExistence type="predicted"/>
<evidence type="ECO:0000259" key="3">
    <source>
        <dbReference type="PROSITE" id="PS50886"/>
    </source>
</evidence>
<name>A0A812F478_9ARCH</name>
<evidence type="ECO:0000313" key="5">
    <source>
        <dbReference type="Proteomes" id="UP000655759"/>
    </source>
</evidence>
<dbReference type="GO" id="GO:0004825">
    <property type="term" value="F:methionine-tRNA ligase activity"/>
    <property type="evidence" value="ECO:0007669"/>
    <property type="project" value="InterPro"/>
</dbReference>
<dbReference type="GO" id="GO:0005524">
    <property type="term" value="F:ATP binding"/>
    <property type="evidence" value="ECO:0007669"/>
    <property type="project" value="InterPro"/>
</dbReference>
<dbReference type="SUPFAM" id="SSF50249">
    <property type="entry name" value="Nucleic acid-binding proteins"/>
    <property type="match status" value="1"/>
</dbReference>
<organism evidence="4 5">
    <name type="scientific">Candidatus Nitrosotenuis uzonensis</name>
    <dbReference type="NCBI Taxonomy" id="1407055"/>
    <lineage>
        <taxon>Archaea</taxon>
        <taxon>Nitrososphaerota</taxon>
        <taxon>Candidatus Nitrosotenuis</taxon>
    </lineage>
</organism>
<comment type="caution">
    <text evidence="4">The sequence shown here is derived from an EMBL/GenBank/DDBJ whole genome shotgun (WGS) entry which is preliminary data.</text>
</comment>
<dbReference type="PANTHER" id="PTHR11586">
    <property type="entry name" value="TRNA-AMINOACYLATION COFACTOR ARC1 FAMILY MEMBER"/>
    <property type="match status" value="1"/>
</dbReference>
<keyword evidence="2" id="KW-0694">RNA-binding</keyword>
<evidence type="ECO:0000313" key="4">
    <source>
        <dbReference type="EMBL" id="CAE6501865.1"/>
    </source>
</evidence>
<dbReference type="Gene3D" id="2.40.50.140">
    <property type="entry name" value="Nucleic acid-binding proteins"/>
    <property type="match status" value="1"/>
</dbReference>
<gene>
    <name evidence="4" type="ORF">NUZ5A_51208</name>
</gene>
<keyword evidence="1" id="KW-0820">tRNA-binding</keyword>
<accession>A0A812F478</accession>
<evidence type="ECO:0000256" key="1">
    <source>
        <dbReference type="ARBA" id="ARBA00022555"/>
    </source>
</evidence>
<dbReference type="CDD" id="cd02800">
    <property type="entry name" value="tRNA_bind_EcMetRS_like"/>
    <property type="match status" value="1"/>
</dbReference>
<dbReference type="InterPro" id="IPR002547">
    <property type="entry name" value="tRNA-bd_dom"/>
</dbReference>
<dbReference type="PROSITE" id="PS50886">
    <property type="entry name" value="TRBD"/>
    <property type="match status" value="1"/>
</dbReference>
<dbReference type="InterPro" id="IPR004495">
    <property type="entry name" value="Met-tRNA-synth_bsu_C"/>
</dbReference>